<proteinExistence type="predicted"/>
<dbReference type="SUPFAM" id="SSF52540">
    <property type="entry name" value="P-loop containing nucleoside triphosphate hydrolases"/>
    <property type="match status" value="1"/>
</dbReference>
<gene>
    <name evidence="2" type="ORF">JHX88_21720</name>
    <name evidence="1" type="ORF">SAMN05421772_110161</name>
</gene>
<reference evidence="2 4" key="2">
    <citation type="submission" date="2021-01" db="EMBL/GenBank/DDBJ databases">
        <title>Biogeographic distribution of Paracoccus.</title>
        <authorList>
            <person name="Hollensteiner J."/>
            <person name="Leineberger J."/>
            <person name="Brinkhoff T."/>
            <person name="Daniel R."/>
        </authorList>
    </citation>
    <scope>NUCLEOTIDE SEQUENCE [LARGE SCALE GENOMIC DNA]</scope>
    <source>
        <strain evidence="2 4">DSM 18447</strain>
        <plasmid evidence="2 4">p242883</plasmid>
    </source>
</reference>
<evidence type="ECO:0000313" key="2">
    <source>
        <dbReference type="EMBL" id="WCR05486.1"/>
    </source>
</evidence>
<dbReference type="EMBL" id="FTOU01000010">
    <property type="protein sequence ID" value="SIS97303.1"/>
    <property type="molecule type" value="Genomic_DNA"/>
</dbReference>
<dbReference type="Proteomes" id="UP000186216">
    <property type="component" value="Unassembled WGS sequence"/>
</dbReference>
<name>A0AA45W5W7_9RHOB</name>
<dbReference type="Gene3D" id="3.40.50.300">
    <property type="entry name" value="P-loop containing nucleotide triphosphate hydrolases"/>
    <property type="match status" value="1"/>
</dbReference>
<accession>A0AA45W5W7</accession>
<reference evidence="1 3" key="1">
    <citation type="submission" date="2017-01" db="EMBL/GenBank/DDBJ databases">
        <authorList>
            <person name="Varghese N."/>
            <person name="Submissions S."/>
        </authorList>
    </citation>
    <scope>NUCLEOTIDE SEQUENCE [LARGE SCALE GENOMIC DNA]</scope>
    <source>
        <strain evidence="1 3">DSM 18447</strain>
    </source>
</reference>
<dbReference type="InterPro" id="IPR027417">
    <property type="entry name" value="P-loop_NTPase"/>
</dbReference>
<evidence type="ECO:0000313" key="1">
    <source>
        <dbReference type="EMBL" id="SIS97303.1"/>
    </source>
</evidence>
<dbReference type="RefSeq" id="WP_076526937.1">
    <property type="nucleotide sequence ID" value="NZ_CP067141.1"/>
</dbReference>
<dbReference type="EMBL" id="CP067141">
    <property type="protein sequence ID" value="WCR05486.1"/>
    <property type="molecule type" value="Genomic_DNA"/>
</dbReference>
<evidence type="ECO:0000313" key="3">
    <source>
        <dbReference type="Proteomes" id="UP000186216"/>
    </source>
</evidence>
<protein>
    <recommendedName>
        <fullName evidence="5">Sulfotransferase family protein</fullName>
    </recommendedName>
</protein>
<organism evidence="1 3">
    <name type="scientific">Paracoccus saliphilus</name>
    <dbReference type="NCBI Taxonomy" id="405559"/>
    <lineage>
        <taxon>Bacteria</taxon>
        <taxon>Pseudomonadati</taxon>
        <taxon>Pseudomonadota</taxon>
        <taxon>Alphaproteobacteria</taxon>
        <taxon>Rhodobacterales</taxon>
        <taxon>Paracoccaceae</taxon>
        <taxon>Paracoccus</taxon>
    </lineage>
</organism>
<dbReference type="AlphaFoldDB" id="A0AA45W5W7"/>
<geneLocation type="plasmid" evidence="2 4">
    <name>p242883</name>
</geneLocation>
<evidence type="ECO:0008006" key="5">
    <source>
        <dbReference type="Google" id="ProtNLM"/>
    </source>
</evidence>
<keyword evidence="4" id="KW-1185">Reference proteome</keyword>
<sequence length="324" mass="37340">MRTLFLHIGSHKTGTTSLQHALRRYLAKDSDTTFIDLRKPSSKLVRSRGKRRAFQAQIDLERAETIFADAVSLASLNTKKFICSDEDFFWLNDPVTVAKFAAIIERYFTRIYIICYLRRQDQLAFAHRKQVIEGHAAARFYGANVTALPRYRPYYQRYFNYARKLETIWAPAFGKDNIILRVFERDCLMKGDIVTDFSETTDIAFEPIGKITTNISMGGNQTYLGLRLLEAGVDASQRRKIVAALPPEGEYLPSRSEAMTFMEYFSKANSRLARLWEINDQPIEFNCNFGMYPETGSAMIWDFKPVQSKLIDVLDEEKLKKLGL</sequence>
<dbReference type="Proteomes" id="UP001215549">
    <property type="component" value="Plasmid p242883"/>
</dbReference>
<evidence type="ECO:0000313" key="4">
    <source>
        <dbReference type="Proteomes" id="UP001215549"/>
    </source>
</evidence>
<keyword evidence="2" id="KW-0614">Plasmid</keyword>